<dbReference type="InterPro" id="IPR021457">
    <property type="entry name" value="DUF3108"/>
</dbReference>
<gene>
    <name evidence="2" type="ORF">METZ01_LOCUS232549</name>
</gene>
<dbReference type="Pfam" id="PF11306">
    <property type="entry name" value="DUF3108"/>
    <property type="match status" value="1"/>
</dbReference>
<organism evidence="2">
    <name type="scientific">marine metagenome</name>
    <dbReference type="NCBI Taxonomy" id="408172"/>
    <lineage>
        <taxon>unclassified sequences</taxon>
        <taxon>metagenomes</taxon>
        <taxon>ecological metagenomes</taxon>
    </lineage>
</organism>
<protein>
    <recommendedName>
        <fullName evidence="3">DUF3108 domain-containing protein</fullName>
    </recommendedName>
</protein>
<reference evidence="2" key="1">
    <citation type="submission" date="2018-05" db="EMBL/GenBank/DDBJ databases">
        <authorList>
            <person name="Lanie J.A."/>
            <person name="Ng W.-L."/>
            <person name="Kazmierczak K.M."/>
            <person name="Andrzejewski T.M."/>
            <person name="Davidsen T.M."/>
            <person name="Wayne K.J."/>
            <person name="Tettelin H."/>
            <person name="Glass J.I."/>
            <person name="Rusch D."/>
            <person name="Podicherti R."/>
            <person name="Tsui H.-C.T."/>
            <person name="Winkler M.E."/>
        </authorList>
    </citation>
    <scope>NUCLEOTIDE SEQUENCE</scope>
</reference>
<name>A0A382GXY1_9ZZZZ</name>
<feature type="transmembrane region" description="Helical" evidence="1">
    <location>
        <begin position="12"/>
        <end position="31"/>
    </location>
</feature>
<dbReference type="AlphaFoldDB" id="A0A382GXY1"/>
<keyword evidence="1" id="KW-0472">Membrane</keyword>
<evidence type="ECO:0000256" key="1">
    <source>
        <dbReference type="SAM" id="Phobius"/>
    </source>
</evidence>
<sequence length="297" mass="35210">MNFNPLQRHPFLIIPIFGLIFTSFCPTTYALETKLAKPITLGEYNNFLPVGKITRFAGETLYFDISFLWFKNAASAKVSFFAERGKYFSVLEASTKGLVGFFTSYRKHFYKTEFEIIDNGKKLRPRTFLRQVTIGSQVETTRHKFDYTKRSHTWEVRVNENKVETGQREIPIRSAFNDILTSFYNVRNSVYGKLENGRKFKIRTIPEKGHAEISVHIWSKQDQERFRIEEEREKRDELLFNIIVPKEIFKTKTGELRAWISKHYVPVETTVKDYILLGDLHVRFIRREAHQQERKRF</sequence>
<evidence type="ECO:0008006" key="3">
    <source>
        <dbReference type="Google" id="ProtNLM"/>
    </source>
</evidence>
<evidence type="ECO:0000313" key="2">
    <source>
        <dbReference type="EMBL" id="SVB79695.1"/>
    </source>
</evidence>
<keyword evidence="1" id="KW-1133">Transmembrane helix</keyword>
<proteinExistence type="predicted"/>
<accession>A0A382GXY1</accession>
<dbReference type="EMBL" id="UINC01057968">
    <property type="protein sequence ID" value="SVB79695.1"/>
    <property type="molecule type" value="Genomic_DNA"/>
</dbReference>
<keyword evidence="1" id="KW-0812">Transmembrane</keyword>